<protein>
    <submittedName>
        <fullName evidence="2">Uncharacterized protein</fullName>
    </submittedName>
</protein>
<gene>
    <name evidence="2" type="ORF">ISM_17120</name>
</gene>
<dbReference type="STRING" id="89187.ISM_17120"/>
<dbReference type="HOGENOM" id="CLU_540665_0_0_5"/>
<evidence type="ECO:0000256" key="1">
    <source>
        <dbReference type="SAM" id="MobiDB-lite"/>
    </source>
</evidence>
<evidence type="ECO:0000313" key="2">
    <source>
        <dbReference type="EMBL" id="EAP76608.1"/>
    </source>
</evidence>
<accession>A3SQ68</accession>
<feature type="compositionally biased region" description="Basic and acidic residues" evidence="1">
    <location>
        <begin position="24"/>
        <end position="37"/>
    </location>
</feature>
<feature type="region of interest" description="Disordered" evidence="1">
    <location>
        <begin position="1"/>
        <end position="37"/>
    </location>
</feature>
<feature type="compositionally biased region" description="Basic residues" evidence="1">
    <location>
        <begin position="12"/>
        <end position="23"/>
    </location>
</feature>
<evidence type="ECO:0000313" key="3">
    <source>
        <dbReference type="Proteomes" id="UP000005954"/>
    </source>
</evidence>
<name>A3SQ68_ROSNI</name>
<feature type="compositionally biased region" description="Basic and acidic residues" evidence="1">
    <location>
        <begin position="1"/>
        <end position="11"/>
    </location>
</feature>
<sequence>MIRHQPVERHHPPARRALGRMRRVGLDRGHPGNIEMDPRRSVLHETLQELRRGDRARSPPADVFHIGNLALEHVVIGLAQRHPPRALALGLGGAQELVADLVVIGKDPRLLMAEPDDDRPGQRRQIDHARRLVGLLRVPHHIRQNEPAFGIGVDHLHRVALHRGDHIAGPRRIARGHVFHQPDEPHDIGLRLAQRQRPHGARHDARAAHIHGHVFHARRRFEADPAGVEHHALADQGQRRRVLVAAHPFHHRHFRRAVRALPHRQKTAHAQRGKLVFLEDFHRQTKAFHLLDPLGEFRGGQVVGRLAHQIAGKEHALGHRQERRRRLARGLGVGHHHRQRAGGVLLGVAFVGVKRIGAQRDPLRQLRRTFELRRQRQHRIAPLELAERHPGLARRQRIGIALDAHHVERLGRHPRRIGQRLDLGLFHLFESAFVHQPHQRPFGEPVHPPRRLVHLAVTGQEHGHTALGLGDLVERYGAESDVNRGGHNASPLKICTRPNAAARP</sequence>
<organism evidence="2 3">
    <name type="scientific">Roseovarius nubinhibens (strain ATCC BAA-591 / DSM 15170 / ISM)</name>
    <dbReference type="NCBI Taxonomy" id="89187"/>
    <lineage>
        <taxon>Bacteria</taxon>
        <taxon>Pseudomonadati</taxon>
        <taxon>Pseudomonadota</taxon>
        <taxon>Alphaproteobacteria</taxon>
        <taxon>Rhodobacterales</taxon>
        <taxon>Roseobacteraceae</taxon>
        <taxon>Roseovarius</taxon>
    </lineage>
</organism>
<dbReference type="EMBL" id="AALY01000002">
    <property type="protein sequence ID" value="EAP76608.1"/>
    <property type="molecule type" value="Genomic_DNA"/>
</dbReference>
<keyword evidence="3" id="KW-1185">Reference proteome</keyword>
<dbReference type="eggNOG" id="ENOG5033ICJ">
    <property type="taxonomic scope" value="Bacteria"/>
</dbReference>
<proteinExistence type="predicted"/>
<reference evidence="2 3" key="1">
    <citation type="submission" date="2005-12" db="EMBL/GenBank/DDBJ databases">
        <authorList>
            <person name="Moran M.A."/>
            <person name="Ferriera S."/>
            <person name="Johnson J."/>
            <person name="Kravitz S."/>
            <person name="Halpern A."/>
            <person name="Remington K."/>
            <person name="Beeson K."/>
            <person name="Tran B."/>
            <person name="Rogers Y.-H."/>
            <person name="Friedman R."/>
            <person name="Venter J.C."/>
        </authorList>
    </citation>
    <scope>NUCLEOTIDE SEQUENCE [LARGE SCALE GENOMIC DNA]</scope>
    <source>
        <strain evidence="3">ATCC BAA-591 / DSM 15170 / ISM</strain>
    </source>
</reference>
<comment type="caution">
    <text evidence="2">The sequence shown here is derived from an EMBL/GenBank/DDBJ whole genome shotgun (WGS) entry which is preliminary data.</text>
</comment>
<dbReference type="Proteomes" id="UP000005954">
    <property type="component" value="Unassembled WGS sequence"/>
</dbReference>
<dbReference type="AlphaFoldDB" id="A3SQ68"/>
<feature type="region of interest" description="Disordered" evidence="1">
    <location>
        <begin position="482"/>
        <end position="504"/>
    </location>
</feature>